<protein>
    <recommendedName>
        <fullName evidence="4">DUF4136 domain-containing protein</fullName>
    </recommendedName>
</protein>
<proteinExistence type="predicted"/>
<evidence type="ECO:0008006" key="4">
    <source>
        <dbReference type="Google" id="ProtNLM"/>
    </source>
</evidence>
<evidence type="ECO:0000313" key="3">
    <source>
        <dbReference type="Proteomes" id="UP000198788"/>
    </source>
</evidence>
<name>A0A1I6RZ98_9CAUL</name>
<dbReference type="OrthoDB" id="7172943at2"/>
<sequence length="168" mass="17460">MKRLTLPLIAAAGLALSACASLAPYGPQQSPGGQGYTEQRIESDRYRVTYYGVGAAGPVADLALLRAAELTLAQGHDWFEVTQRWTDGRPDSAGGLRPSVGVGYGSGRYSSPYGRYSSSGVGVGVGLNFSGPSPTSTTLEVIMGDGARPDRPNAYDAAGVRDSIGARF</sequence>
<dbReference type="Proteomes" id="UP000198788">
    <property type="component" value="Unassembled WGS sequence"/>
</dbReference>
<dbReference type="PROSITE" id="PS51257">
    <property type="entry name" value="PROKAR_LIPOPROTEIN"/>
    <property type="match status" value="1"/>
</dbReference>
<dbReference type="RefSeq" id="WP_092309848.1">
    <property type="nucleotide sequence ID" value="NZ_FOZV01000004.1"/>
</dbReference>
<dbReference type="EMBL" id="FOZV01000004">
    <property type="protein sequence ID" value="SFS69818.1"/>
    <property type="molecule type" value="Genomic_DNA"/>
</dbReference>
<evidence type="ECO:0000313" key="2">
    <source>
        <dbReference type="EMBL" id="SFS69818.1"/>
    </source>
</evidence>
<dbReference type="AlphaFoldDB" id="A0A1I6RZ98"/>
<organism evidence="2 3">
    <name type="scientific">Brevundimonas viscosa</name>
    <dbReference type="NCBI Taxonomy" id="871741"/>
    <lineage>
        <taxon>Bacteria</taxon>
        <taxon>Pseudomonadati</taxon>
        <taxon>Pseudomonadota</taxon>
        <taxon>Alphaproteobacteria</taxon>
        <taxon>Caulobacterales</taxon>
        <taxon>Caulobacteraceae</taxon>
        <taxon>Brevundimonas</taxon>
    </lineage>
</organism>
<dbReference type="NCBIfam" id="NF047637">
    <property type="entry name" value="lipo_CC0125"/>
    <property type="match status" value="1"/>
</dbReference>
<accession>A0A1I6RZ98</accession>
<dbReference type="STRING" id="871741.SAMN05192570_2015"/>
<gene>
    <name evidence="2" type="ORF">SAMN05192570_2015</name>
</gene>
<keyword evidence="1" id="KW-0732">Signal</keyword>
<feature type="signal peptide" evidence="1">
    <location>
        <begin position="1"/>
        <end position="23"/>
    </location>
</feature>
<evidence type="ECO:0000256" key="1">
    <source>
        <dbReference type="SAM" id="SignalP"/>
    </source>
</evidence>
<reference evidence="3" key="1">
    <citation type="submission" date="2016-10" db="EMBL/GenBank/DDBJ databases">
        <authorList>
            <person name="Varghese N."/>
            <person name="Submissions S."/>
        </authorList>
    </citation>
    <scope>NUCLEOTIDE SEQUENCE [LARGE SCALE GENOMIC DNA]</scope>
    <source>
        <strain evidence="3">CGMCC 1.10683</strain>
    </source>
</reference>
<feature type="chain" id="PRO_5011590411" description="DUF4136 domain-containing protein" evidence="1">
    <location>
        <begin position="24"/>
        <end position="168"/>
    </location>
</feature>
<keyword evidence="3" id="KW-1185">Reference proteome</keyword>